<evidence type="ECO:0000259" key="1">
    <source>
        <dbReference type="Pfam" id="PF08241"/>
    </source>
</evidence>
<dbReference type="InterPro" id="IPR013216">
    <property type="entry name" value="Methyltransf_11"/>
</dbReference>
<dbReference type="Proteomes" id="UP000245086">
    <property type="component" value="Unassembled WGS sequence"/>
</dbReference>
<dbReference type="GO" id="GO:0043770">
    <property type="term" value="F:demethylmenaquinone methyltransferase activity"/>
    <property type="evidence" value="ECO:0007669"/>
    <property type="project" value="UniProtKB-EC"/>
</dbReference>
<dbReference type="EMBL" id="BFBR01000007">
    <property type="protein sequence ID" value="GBF58695.1"/>
    <property type="molecule type" value="Genomic_DNA"/>
</dbReference>
<protein>
    <submittedName>
        <fullName evidence="2">Ubiquinone/menaquinone biosynthesis C-methyltransferase UbiE</fullName>
        <ecNumber evidence="2">2.1.1.163</ecNumber>
    </submittedName>
</protein>
<reference evidence="2 3" key="1">
    <citation type="journal article" date="2018" name="Genome Announc.">
        <title>Draft Genome Sequence of "Candidatus Phycosocius bacilliformis," an Alphaproteobacterial Ectosymbiont of the Hydrocarbon-Producing Green Alga Botryococcus braunii.</title>
        <authorList>
            <person name="Tanabe Y."/>
            <person name="Yamaguchi H."/>
            <person name="Watanabe M.M."/>
        </authorList>
    </citation>
    <scope>NUCLEOTIDE SEQUENCE [LARGE SCALE GENOMIC DNA]</scope>
    <source>
        <strain evidence="2 3">BOTRYCO-2</strain>
    </source>
</reference>
<accession>A0A2P2ECB7</accession>
<dbReference type="OrthoDB" id="9791837at2"/>
<dbReference type="PANTHER" id="PTHR43861:SF1">
    <property type="entry name" value="TRANS-ACONITATE 2-METHYLTRANSFERASE"/>
    <property type="match status" value="1"/>
</dbReference>
<dbReference type="PANTHER" id="PTHR43861">
    <property type="entry name" value="TRANS-ACONITATE 2-METHYLTRANSFERASE-RELATED"/>
    <property type="match status" value="1"/>
</dbReference>
<sequence length="226" mass="24425">MSGKTHLSVAAAYDAWAATYDSYDNPMVFAASRALATDGASVGGKDCLEFGCGTGRNLAAFLGAGAREVVGFDASAAMLAQAHKTCPQARLFQADMQADVPLNTASFDHILFCLTLEHVGDLVAPLRAARRVARPLATIRIVEIHPFISLQGIAAHFRTEAGEDITMPTFSHRFADFLGAFQAAGLMVQHVREWVGRDFGPDAPHKITRRGADWPWLVDWTLTPRG</sequence>
<keyword evidence="3" id="KW-1185">Reference proteome</keyword>
<dbReference type="Pfam" id="PF08241">
    <property type="entry name" value="Methyltransf_11"/>
    <property type="match status" value="1"/>
</dbReference>
<dbReference type="InterPro" id="IPR029063">
    <property type="entry name" value="SAM-dependent_MTases_sf"/>
</dbReference>
<proteinExistence type="predicted"/>
<keyword evidence="2" id="KW-0808">Transferase</keyword>
<evidence type="ECO:0000313" key="3">
    <source>
        <dbReference type="Proteomes" id="UP000245086"/>
    </source>
</evidence>
<keyword evidence="2" id="KW-0830">Ubiquinone</keyword>
<evidence type="ECO:0000313" key="2">
    <source>
        <dbReference type="EMBL" id="GBF58695.1"/>
    </source>
</evidence>
<comment type="caution">
    <text evidence="2">The sequence shown here is derived from an EMBL/GenBank/DDBJ whole genome shotgun (WGS) entry which is preliminary data.</text>
</comment>
<gene>
    <name evidence="2" type="primary">ubiE_6</name>
    <name evidence="2" type="ORF">PbB2_02383</name>
</gene>
<dbReference type="GO" id="GO:0008757">
    <property type="term" value="F:S-adenosylmethionine-dependent methyltransferase activity"/>
    <property type="evidence" value="ECO:0007669"/>
    <property type="project" value="InterPro"/>
</dbReference>
<dbReference type="CDD" id="cd02440">
    <property type="entry name" value="AdoMet_MTases"/>
    <property type="match status" value="1"/>
</dbReference>
<dbReference type="Gene3D" id="3.40.50.150">
    <property type="entry name" value="Vaccinia Virus protein VP39"/>
    <property type="match status" value="1"/>
</dbReference>
<keyword evidence="2" id="KW-0489">Methyltransferase</keyword>
<dbReference type="EC" id="2.1.1.163" evidence="2"/>
<feature type="domain" description="Methyltransferase type 11" evidence="1">
    <location>
        <begin position="48"/>
        <end position="136"/>
    </location>
</feature>
<dbReference type="AlphaFoldDB" id="A0A2P2ECB7"/>
<dbReference type="RefSeq" id="WP_108985551.1">
    <property type="nucleotide sequence ID" value="NZ_BFBR01000007.1"/>
</dbReference>
<dbReference type="SUPFAM" id="SSF53335">
    <property type="entry name" value="S-adenosyl-L-methionine-dependent methyltransferases"/>
    <property type="match status" value="1"/>
</dbReference>
<dbReference type="GO" id="GO:0032259">
    <property type="term" value="P:methylation"/>
    <property type="evidence" value="ECO:0007669"/>
    <property type="project" value="UniProtKB-KW"/>
</dbReference>
<name>A0A2P2ECB7_9PROT</name>
<organism evidence="2 3">
    <name type="scientific">Candidatus Phycosocius bacilliformis</name>
    <dbReference type="NCBI Taxonomy" id="1445552"/>
    <lineage>
        <taxon>Bacteria</taxon>
        <taxon>Pseudomonadati</taxon>
        <taxon>Pseudomonadota</taxon>
        <taxon>Alphaproteobacteria</taxon>
        <taxon>Caulobacterales</taxon>
        <taxon>Caulobacterales incertae sedis</taxon>
        <taxon>Candidatus Phycosocius</taxon>
    </lineage>
</organism>